<dbReference type="RefSeq" id="WP_347437352.1">
    <property type="nucleotide sequence ID" value="NZ_CP089291.1"/>
</dbReference>
<keyword evidence="2" id="KW-0012">Acyltransferase</keyword>
<keyword evidence="2" id="KW-0808">Transferase</keyword>
<feature type="domain" description="N-acetyltransferase" evidence="1">
    <location>
        <begin position="5"/>
        <end position="149"/>
    </location>
</feature>
<keyword evidence="3" id="KW-1185">Reference proteome</keyword>
<dbReference type="EC" id="2.3.1.-" evidence="2"/>
<dbReference type="GO" id="GO:0016746">
    <property type="term" value="F:acyltransferase activity"/>
    <property type="evidence" value="ECO:0007669"/>
    <property type="project" value="UniProtKB-KW"/>
</dbReference>
<proteinExistence type="predicted"/>
<dbReference type="PANTHER" id="PTHR41700">
    <property type="entry name" value="GCN5-RELATED N-ACETYLTRANSFERASE"/>
    <property type="match status" value="1"/>
</dbReference>
<evidence type="ECO:0000259" key="1">
    <source>
        <dbReference type="PROSITE" id="PS51186"/>
    </source>
</evidence>
<dbReference type="SUPFAM" id="SSF55729">
    <property type="entry name" value="Acyl-CoA N-acyltransferases (Nat)"/>
    <property type="match status" value="1"/>
</dbReference>
<dbReference type="InterPro" id="IPR000182">
    <property type="entry name" value="GNAT_dom"/>
</dbReference>
<dbReference type="Pfam" id="PF00583">
    <property type="entry name" value="Acetyltransf_1"/>
    <property type="match status" value="1"/>
</dbReference>
<accession>A0ABY4CJS5</accession>
<dbReference type="Proteomes" id="UP000830167">
    <property type="component" value="Chromosome"/>
</dbReference>
<dbReference type="CDD" id="cd04301">
    <property type="entry name" value="NAT_SF"/>
    <property type="match status" value="1"/>
</dbReference>
<sequence length="280" mass="31549">MNTNISYRVVTDLAAISDIVHLQEQVWAANVVTSLPQLVAAIHHGGVVIGAFAEDVVVGFCYGFPGFHNGEIYLFSHMMGIDQAYRDLGIGRQLKFEQRTWALTHGYTKIRWTFDPLEARNAYLNIMKLGGYVDTYIEAYYGEMSDPINKGLPTDRFLLEWDLHAKSVEQAAQGQSLADPAWNSYPSLVHFEPALGGVFARPLGFYQKDFAQSLQGNEDGFLLPVPVNIHSIKQQQPELAKEWRFALRHACTEAFQNGCRITGMLRREGPVHAYVLQRQT</sequence>
<reference evidence="2" key="1">
    <citation type="submission" date="2021-12" db="EMBL/GenBank/DDBJ databases">
        <title>Alicyclobacillaceae gen. nov., sp. nov., isolated from chalcocite enrichment system.</title>
        <authorList>
            <person name="Jiang Z."/>
        </authorList>
    </citation>
    <scope>NUCLEOTIDE SEQUENCE</scope>
    <source>
        <strain evidence="2">MYW30-H2</strain>
    </source>
</reference>
<dbReference type="InterPro" id="IPR016181">
    <property type="entry name" value="Acyl_CoA_acyltransferase"/>
</dbReference>
<organism evidence="2 3">
    <name type="scientific">Fodinisporobacter ferrooxydans</name>
    <dbReference type="NCBI Taxonomy" id="2901836"/>
    <lineage>
        <taxon>Bacteria</taxon>
        <taxon>Bacillati</taxon>
        <taxon>Bacillota</taxon>
        <taxon>Bacilli</taxon>
        <taxon>Bacillales</taxon>
        <taxon>Alicyclobacillaceae</taxon>
        <taxon>Fodinisporobacter</taxon>
    </lineage>
</organism>
<gene>
    <name evidence="2" type="ORF">LSG31_22830</name>
</gene>
<evidence type="ECO:0000313" key="3">
    <source>
        <dbReference type="Proteomes" id="UP000830167"/>
    </source>
</evidence>
<dbReference type="PANTHER" id="PTHR41700:SF1">
    <property type="entry name" value="N-ACETYLTRANSFERASE DOMAIN-CONTAINING PROTEIN"/>
    <property type="match status" value="1"/>
</dbReference>
<dbReference type="Gene3D" id="3.40.630.30">
    <property type="match status" value="1"/>
</dbReference>
<dbReference type="PROSITE" id="PS51186">
    <property type="entry name" value="GNAT"/>
    <property type="match status" value="1"/>
</dbReference>
<evidence type="ECO:0000313" key="2">
    <source>
        <dbReference type="EMBL" id="UOF90653.1"/>
    </source>
</evidence>
<dbReference type="InterPro" id="IPR038764">
    <property type="entry name" value="GNAT_N_AcTrfase_prd"/>
</dbReference>
<dbReference type="EMBL" id="CP089291">
    <property type="protein sequence ID" value="UOF90653.1"/>
    <property type="molecule type" value="Genomic_DNA"/>
</dbReference>
<protein>
    <submittedName>
        <fullName evidence="2">GNAT family N-acetyltransferase</fullName>
        <ecNumber evidence="2">2.3.1.-</ecNumber>
    </submittedName>
</protein>
<name>A0ABY4CJS5_9BACL</name>